<keyword evidence="2" id="KW-1003">Cell membrane</keyword>
<dbReference type="Pfam" id="PF02687">
    <property type="entry name" value="FtsX"/>
    <property type="match status" value="2"/>
</dbReference>
<comment type="subcellular location">
    <subcellularLocation>
        <location evidence="1">Cell membrane</location>
        <topology evidence="1">Multi-pass membrane protein</topology>
    </subcellularLocation>
</comment>
<dbReference type="PANTHER" id="PTHR30572:SF18">
    <property type="entry name" value="ABC-TYPE MACROLIDE FAMILY EXPORT SYSTEM PERMEASE COMPONENT 2"/>
    <property type="match status" value="1"/>
</dbReference>
<proteinExistence type="predicted"/>
<feature type="transmembrane region" description="Helical" evidence="6">
    <location>
        <begin position="288"/>
        <end position="309"/>
    </location>
</feature>
<evidence type="ECO:0000256" key="6">
    <source>
        <dbReference type="SAM" id="Phobius"/>
    </source>
</evidence>
<keyword evidence="5 6" id="KW-0472">Membrane</keyword>
<dbReference type="PANTHER" id="PTHR30572">
    <property type="entry name" value="MEMBRANE COMPONENT OF TRANSPORTER-RELATED"/>
    <property type="match status" value="1"/>
</dbReference>
<keyword evidence="10" id="KW-1185">Reference proteome</keyword>
<evidence type="ECO:0000256" key="1">
    <source>
        <dbReference type="ARBA" id="ARBA00004651"/>
    </source>
</evidence>
<feature type="transmembrane region" description="Helical" evidence="6">
    <location>
        <begin position="382"/>
        <end position="405"/>
    </location>
</feature>
<dbReference type="InterPro" id="IPR025857">
    <property type="entry name" value="MacB_PCD"/>
</dbReference>
<evidence type="ECO:0000256" key="3">
    <source>
        <dbReference type="ARBA" id="ARBA00022692"/>
    </source>
</evidence>
<evidence type="ECO:0000256" key="5">
    <source>
        <dbReference type="ARBA" id="ARBA00023136"/>
    </source>
</evidence>
<feature type="transmembrane region" description="Helical" evidence="6">
    <location>
        <begin position="426"/>
        <end position="450"/>
    </location>
</feature>
<dbReference type="InterPro" id="IPR050250">
    <property type="entry name" value="Macrolide_Exporter_MacB"/>
</dbReference>
<feature type="transmembrane region" description="Helical" evidence="6">
    <location>
        <begin position="765"/>
        <end position="787"/>
    </location>
</feature>
<dbReference type="GO" id="GO:0005886">
    <property type="term" value="C:plasma membrane"/>
    <property type="evidence" value="ECO:0007669"/>
    <property type="project" value="UniProtKB-SubCell"/>
</dbReference>
<feature type="transmembrane region" description="Helical" evidence="6">
    <location>
        <begin position="681"/>
        <end position="706"/>
    </location>
</feature>
<feature type="domain" description="MacB-like periplasmic core" evidence="8">
    <location>
        <begin position="440"/>
        <end position="617"/>
    </location>
</feature>
<protein>
    <submittedName>
        <fullName evidence="9">FtsX-like permease family protein</fullName>
    </submittedName>
</protein>
<sequence length="804" mass="89728">MIKNYFKISWRNMLRNKAFSAINIVGLALGVAACILILQYVAFELSYDNFHKNAPNIYRVRQDRYNEGKLSTQWAAGAYAVGNSFKDAFPEVQDYVKLLGRNNSLLDYGDRSIKIGRFYVASPSLFTMFSFPLVAGDPKTALKETNTMVVSESVAKRLFGNENPIGKTVKANKRKPFKITGIYKDMPANSHLKSEIFVSYATFKADVKPDDPDQAWQWDGCLTYIQLRPGTNPKALEAKFPPLIDKLAGAEHKKYRSAAIYLLQPLRDIHLYSHLMMEAEANGDGKTVYLLLGIAFFIVVIAWVNYVNLATARAINRAKEVGVRKAVGSLRSQLIGQFMTESVLLNAFAVVLALILVALALPKFNEISGQQLSFGLLKSKMFWLPLVGLFVVGAFFSGMYPAFVLSGFKPVLVLKGKVMATRQGIVLRKSLVVFQFAASLFLLVGTLAVFQQIRFMRSQSLGLNIEQTLVVNPPIVADDSTYMRQLSAFRDELLRKSNIKGVTASSVVPGTASDWNAGGIRLKGTDESQGKQYRVIGTDYDFLKTYDLKLIAGRNFSKDFGTDPKAVIFNKMAIQQLGFPNPADAIGKEIDFWGDVFTIVGVTDNFHQQSLRDAYEPLIIRLIPDLRGYFSIKLSGGQASAAVASIREEWNRFFPGNPFEYEYLDQHFNDQYKADQRFGQVFGIFTGLAILVACLGLFGLASFTTAQRTKEIGIRKVLGSSVFAIVEMLYREFVVLVAISFVVATPLAWYAVSQWLDTYAFRTDIQWWLFLVPFVAVLLIALITVSFQSIKAALTNPVTSLRSE</sequence>
<evidence type="ECO:0000256" key="4">
    <source>
        <dbReference type="ARBA" id="ARBA00022989"/>
    </source>
</evidence>
<feature type="domain" description="ABC3 transporter permease C-terminal" evidence="7">
    <location>
        <begin position="294"/>
        <end position="406"/>
    </location>
</feature>
<evidence type="ECO:0000259" key="7">
    <source>
        <dbReference type="Pfam" id="PF02687"/>
    </source>
</evidence>
<dbReference type="Pfam" id="PF12704">
    <property type="entry name" value="MacB_PCD"/>
    <property type="match status" value="2"/>
</dbReference>
<evidence type="ECO:0000313" key="9">
    <source>
        <dbReference type="EMBL" id="TLV03857.1"/>
    </source>
</evidence>
<dbReference type="EMBL" id="VCEJ01000002">
    <property type="protein sequence ID" value="TLV03857.1"/>
    <property type="molecule type" value="Genomic_DNA"/>
</dbReference>
<comment type="caution">
    <text evidence="9">The sequence shown here is derived from an EMBL/GenBank/DDBJ whole genome shotgun (WGS) entry which is preliminary data.</text>
</comment>
<dbReference type="RefSeq" id="WP_138365066.1">
    <property type="nucleotide sequence ID" value="NZ_VCEJ01000002.1"/>
</dbReference>
<name>A0A5R9L686_9BACT</name>
<evidence type="ECO:0000313" key="10">
    <source>
        <dbReference type="Proteomes" id="UP000306402"/>
    </source>
</evidence>
<dbReference type="InterPro" id="IPR003838">
    <property type="entry name" value="ABC3_permease_C"/>
</dbReference>
<feature type="domain" description="ABC3 transporter permease C-terminal" evidence="7">
    <location>
        <begin position="684"/>
        <end position="796"/>
    </location>
</feature>
<reference evidence="9 10" key="1">
    <citation type="submission" date="2019-05" db="EMBL/GenBank/DDBJ databases">
        <authorList>
            <person name="Qu J.-H."/>
        </authorList>
    </citation>
    <scope>NUCLEOTIDE SEQUENCE [LARGE SCALE GENOMIC DNA]</scope>
    <source>
        <strain evidence="9 10">T17</strain>
    </source>
</reference>
<dbReference type="AlphaFoldDB" id="A0A5R9L686"/>
<evidence type="ECO:0000256" key="2">
    <source>
        <dbReference type="ARBA" id="ARBA00022475"/>
    </source>
</evidence>
<organism evidence="9 10">
    <name type="scientific">Dyadobacter luticola</name>
    <dbReference type="NCBI Taxonomy" id="1979387"/>
    <lineage>
        <taxon>Bacteria</taxon>
        <taxon>Pseudomonadati</taxon>
        <taxon>Bacteroidota</taxon>
        <taxon>Cytophagia</taxon>
        <taxon>Cytophagales</taxon>
        <taxon>Spirosomataceae</taxon>
        <taxon>Dyadobacter</taxon>
    </lineage>
</organism>
<gene>
    <name evidence="9" type="ORF">FEN17_09760</name>
</gene>
<feature type="transmembrane region" description="Helical" evidence="6">
    <location>
        <begin position="343"/>
        <end position="362"/>
    </location>
</feature>
<dbReference type="GO" id="GO:0022857">
    <property type="term" value="F:transmembrane transporter activity"/>
    <property type="evidence" value="ECO:0007669"/>
    <property type="project" value="TreeGrafter"/>
</dbReference>
<feature type="transmembrane region" description="Helical" evidence="6">
    <location>
        <begin position="733"/>
        <end position="753"/>
    </location>
</feature>
<dbReference type="Proteomes" id="UP000306402">
    <property type="component" value="Unassembled WGS sequence"/>
</dbReference>
<keyword evidence="3 6" id="KW-0812">Transmembrane</keyword>
<dbReference type="PROSITE" id="PS51257">
    <property type="entry name" value="PROKAR_LIPOPROTEIN"/>
    <property type="match status" value="1"/>
</dbReference>
<keyword evidence="4 6" id="KW-1133">Transmembrane helix</keyword>
<feature type="transmembrane region" description="Helical" evidence="6">
    <location>
        <begin position="21"/>
        <end position="43"/>
    </location>
</feature>
<dbReference type="OrthoDB" id="5933722at2"/>
<evidence type="ECO:0000259" key="8">
    <source>
        <dbReference type="Pfam" id="PF12704"/>
    </source>
</evidence>
<accession>A0A5R9L686</accession>
<feature type="domain" description="MacB-like periplasmic core" evidence="8">
    <location>
        <begin position="20"/>
        <end position="240"/>
    </location>
</feature>